<dbReference type="GO" id="GO:0042840">
    <property type="term" value="P:D-glucuronate catabolic process"/>
    <property type="evidence" value="ECO:0007669"/>
    <property type="project" value="TreeGrafter"/>
</dbReference>
<evidence type="ECO:0000256" key="2">
    <source>
        <dbReference type="ARBA" id="ARBA00008086"/>
    </source>
</evidence>
<dbReference type="InterPro" id="IPR011051">
    <property type="entry name" value="RmlC_Cupin_sf"/>
</dbReference>
<dbReference type="STRING" id="84724.SAMN04488564_104189"/>
<dbReference type="GO" id="GO:0008697">
    <property type="term" value="F:4-deoxy-L-threo-5-hexosulose-uronate ketol-isomerase activity"/>
    <property type="evidence" value="ECO:0007669"/>
    <property type="project" value="UniProtKB-EC"/>
</dbReference>
<proteinExistence type="inferred from homology"/>
<dbReference type="EMBL" id="FOYL01000004">
    <property type="protein sequence ID" value="SFR15577.1"/>
    <property type="molecule type" value="Genomic_DNA"/>
</dbReference>
<dbReference type="PANTHER" id="PTHR38461">
    <property type="entry name" value="4-DEOXY-L-THREO-5-HEXOSULOSE-URONATE KETOL-ISOMERASE"/>
    <property type="match status" value="1"/>
</dbReference>
<comment type="catalytic activity">
    <reaction evidence="1">
        <text>5-dehydro-4-deoxy-D-glucuronate = 3-deoxy-D-glycero-2,5-hexodiulosonate</text>
        <dbReference type="Rhea" id="RHEA:23896"/>
        <dbReference type="ChEBI" id="CHEBI:17117"/>
        <dbReference type="ChEBI" id="CHEBI:29071"/>
        <dbReference type="EC" id="5.3.1.17"/>
    </reaction>
</comment>
<dbReference type="GO" id="GO:0046872">
    <property type="term" value="F:metal ion binding"/>
    <property type="evidence" value="ECO:0007669"/>
    <property type="project" value="TreeGrafter"/>
</dbReference>
<accession>A0A1I6ED37</accession>
<dbReference type="PANTHER" id="PTHR38461:SF1">
    <property type="entry name" value="4-DEOXY-L-THREO-5-HEXOSULOSE-URONATE KETOL-ISOMERASE"/>
    <property type="match status" value="1"/>
</dbReference>
<evidence type="ECO:0000256" key="3">
    <source>
        <dbReference type="ARBA" id="ARBA00012547"/>
    </source>
</evidence>
<evidence type="ECO:0000313" key="5">
    <source>
        <dbReference type="EMBL" id="SFR15577.1"/>
    </source>
</evidence>
<comment type="similarity">
    <text evidence="2">Belongs to the KduI family.</text>
</comment>
<dbReference type="InterPro" id="IPR007045">
    <property type="entry name" value="KduI"/>
</dbReference>
<evidence type="ECO:0000313" key="6">
    <source>
        <dbReference type="Proteomes" id="UP000198583"/>
    </source>
</evidence>
<dbReference type="InterPro" id="IPR014710">
    <property type="entry name" value="RmlC-like_jellyroll"/>
</dbReference>
<name>A0A1I6ED37_9PSEU</name>
<dbReference type="Proteomes" id="UP000198583">
    <property type="component" value="Unassembled WGS sequence"/>
</dbReference>
<organism evidence="5 6">
    <name type="scientific">Lentzea waywayandensis</name>
    <dbReference type="NCBI Taxonomy" id="84724"/>
    <lineage>
        <taxon>Bacteria</taxon>
        <taxon>Bacillati</taxon>
        <taxon>Actinomycetota</taxon>
        <taxon>Actinomycetes</taxon>
        <taxon>Pseudonocardiales</taxon>
        <taxon>Pseudonocardiaceae</taxon>
        <taxon>Lentzea</taxon>
    </lineage>
</organism>
<dbReference type="GO" id="GO:0019698">
    <property type="term" value="P:D-galacturonate catabolic process"/>
    <property type="evidence" value="ECO:0007669"/>
    <property type="project" value="TreeGrafter"/>
</dbReference>
<protein>
    <recommendedName>
        <fullName evidence="3">5-dehydro-4-deoxy-D-glucuronate isomerase</fullName>
        <ecNumber evidence="3">5.3.1.17</ecNumber>
    </recommendedName>
</protein>
<dbReference type="AlphaFoldDB" id="A0A1I6ED37"/>
<evidence type="ECO:0000256" key="4">
    <source>
        <dbReference type="ARBA" id="ARBA00022833"/>
    </source>
</evidence>
<evidence type="ECO:0000256" key="1">
    <source>
        <dbReference type="ARBA" id="ARBA00000552"/>
    </source>
</evidence>
<dbReference type="EC" id="5.3.1.17" evidence="3"/>
<dbReference type="GO" id="GO:0045490">
    <property type="term" value="P:pectin catabolic process"/>
    <property type="evidence" value="ECO:0007669"/>
    <property type="project" value="InterPro"/>
</dbReference>
<dbReference type="SUPFAM" id="SSF51182">
    <property type="entry name" value="RmlC-like cupins"/>
    <property type="match status" value="1"/>
</dbReference>
<sequence>MHLCGEPQNTRNIVVRNEEAVISPSWSVHSGAGTHSYTFVWAMDPVAVTELR</sequence>
<gene>
    <name evidence="5" type="ORF">SAMN04488564_104189</name>
</gene>
<dbReference type="Gene3D" id="2.60.120.10">
    <property type="entry name" value="Jelly Rolls"/>
    <property type="match status" value="1"/>
</dbReference>
<keyword evidence="4" id="KW-0862">Zinc</keyword>
<keyword evidence="6" id="KW-1185">Reference proteome</keyword>
<reference evidence="6" key="1">
    <citation type="submission" date="2016-10" db="EMBL/GenBank/DDBJ databases">
        <authorList>
            <person name="Varghese N."/>
            <person name="Submissions S."/>
        </authorList>
    </citation>
    <scope>NUCLEOTIDE SEQUENCE [LARGE SCALE GENOMIC DNA]</scope>
    <source>
        <strain evidence="6">DSM 44232</strain>
    </source>
</reference>